<sequence>MPPTKTNFGAESPSEPDRVPLSRQAMHASSSASSEDIKDFFPEDQAMVQASTRIRRILYRRREKKIAQWPPVRRYLHILFYEPSSMRARIFIGVSTSVVLLFLIVFIIDTFPQYRVQSHWRDIARSVNLATALFFAVEWVLRFYAFQTPLMYLVQPLAIFDMIGIIPGFLYFTNDSANFLGKAKWLRALQILRVLRVLRLTEYSVELYVTIRTLRKSLLQILVVMMIIIILLLTACFLLFFAENNRLDVATEKWMRINHGTEEPSPYQNIFYCLYWGFVTITTVGYGDYTPVSPWGQVIASVTMFMGVFTIVFPTSIISNNFAAEWEAFHKAQKVHDQRLLLYEYEYKRHDLARVWNYANQAYDMADKSDDADRLSSAPRDHSDHGDHSDHSDHNDHDDHDDHDDNGLHATLSQNSHLLDSGSPAAHHLSFDQTNAELPPDLQKIRADDHLQTPVSSRMAPFEYDRIIEIGKKIEKKLGIPGVSMKDMYADGQINQNLIINAMYSKLYNEAYGTLCERLLLRLVEHTGLNSVDDIARSLKCQPSDDPLVNVWPHEPSLSMLEYNLLCYVFESIGHRIDPNYNPYPAGNTSADNAPHKPSQLTNMPHCRKSREDMRSLSDAVVHAGAPVKTATQRIKLKLGRVYSHLPLSHEPTHQSVESFISSNIASESRGRRASRLRFNLRSARKNLSKNVRSRSPASSVVAINMPSSPE</sequence>
<dbReference type="EMBL" id="JANBPG010000632">
    <property type="protein sequence ID" value="KAJ1894909.1"/>
    <property type="molecule type" value="Genomic_DNA"/>
</dbReference>
<organism evidence="1 2">
    <name type="scientific">Kickxella alabastrina</name>
    <dbReference type="NCBI Taxonomy" id="61397"/>
    <lineage>
        <taxon>Eukaryota</taxon>
        <taxon>Fungi</taxon>
        <taxon>Fungi incertae sedis</taxon>
        <taxon>Zoopagomycota</taxon>
        <taxon>Kickxellomycotina</taxon>
        <taxon>Kickxellomycetes</taxon>
        <taxon>Kickxellales</taxon>
        <taxon>Kickxellaceae</taxon>
        <taxon>Kickxella</taxon>
    </lineage>
</organism>
<evidence type="ECO:0000313" key="1">
    <source>
        <dbReference type="EMBL" id="KAJ1894909.1"/>
    </source>
</evidence>
<gene>
    <name evidence="1" type="ORF">LPJ66_004902</name>
</gene>
<keyword evidence="2" id="KW-1185">Reference proteome</keyword>
<evidence type="ECO:0000313" key="2">
    <source>
        <dbReference type="Proteomes" id="UP001150581"/>
    </source>
</evidence>
<protein>
    <submittedName>
        <fullName evidence="1">Uncharacterized protein</fullName>
    </submittedName>
</protein>
<reference evidence="1" key="1">
    <citation type="submission" date="2022-07" db="EMBL/GenBank/DDBJ databases">
        <title>Phylogenomic reconstructions and comparative analyses of Kickxellomycotina fungi.</title>
        <authorList>
            <person name="Reynolds N.K."/>
            <person name="Stajich J.E."/>
            <person name="Barry K."/>
            <person name="Grigoriev I.V."/>
            <person name="Crous P."/>
            <person name="Smith M.E."/>
        </authorList>
    </citation>
    <scope>NUCLEOTIDE SEQUENCE</scope>
    <source>
        <strain evidence="1">Benny 63K</strain>
    </source>
</reference>
<accession>A0ACC1IJZ7</accession>
<proteinExistence type="predicted"/>
<comment type="caution">
    <text evidence="1">The sequence shown here is derived from an EMBL/GenBank/DDBJ whole genome shotgun (WGS) entry which is preliminary data.</text>
</comment>
<dbReference type="Proteomes" id="UP001150581">
    <property type="component" value="Unassembled WGS sequence"/>
</dbReference>
<name>A0ACC1IJZ7_9FUNG</name>